<dbReference type="EnsemblMetazoa" id="HelroT173940">
    <property type="protein sequence ID" value="HelroP173940"/>
    <property type="gene ID" value="HelroG173940"/>
</dbReference>
<dbReference type="CTD" id="20204743"/>
<keyword evidence="10" id="KW-1185">Reference proteome</keyword>
<feature type="compositionally biased region" description="Low complexity" evidence="5">
    <location>
        <begin position="297"/>
        <end position="308"/>
    </location>
</feature>
<keyword evidence="2 4" id="KW-0175">Coiled coil</keyword>
<proteinExistence type="inferred from homology"/>
<dbReference type="GO" id="GO:0005200">
    <property type="term" value="F:structural constituent of cytoskeleton"/>
    <property type="evidence" value="ECO:0000318"/>
    <property type="project" value="GO_Central"/>
</dbReference>
<dbReference type="STRING" id="6412.T1F7E4"/>
<dbReference type="GO" id="GO:0005882">
    <property type="term" value="C:intermediate filament"/>
    <property type="evidence" value="ECO:0007669"/>
    <property type="project" value="UniProtKB-KW"/>
</dbReference>
<dbReference type="GeneID" id="20204743"/>
<evidence type="ECO:0000259" key="6">
    <source>
        <dbReference type="PROSITE" id="PS51841"/>
    </source>
</evidence>
<dbReference type="InterPro" id="IPR039008">
    <property type="entry name" value="IF_rod_dom"/>
</dbReference>
<evidence type="ECO:0000313" key="10">
    <source>
        <dbReference type="Proteomes" id="UP000015101"/>
    </source>
</evidence>
<dbReference type="Gene3D" id="1.20.5.1160">
    <property type="entry name" value="Vasodilator-stimulated phosphoprotein"/>
    <property type="match status" value="1"/>
</dbReference>
<evidence type="ECO:0000259" key="7">
    <source>
        <dbReference type="PROSITE" id="PS51842"/>
    </source>
</evidence>
<dbReference type="RefSeq" id="XP_009018755.1">
    <property type="nucleotide sequence ID" value="XM_009020507.1"/>
</dbReference>
<evidence type="ECO:0000313" key="8">
    <source>
        <dbReference type="EMBL" id="ESO03062.1"/>
    </source>
</evidence>
<dbReference type="InterPro" id="IPR018039">
    <property type="entry name" value="IF_conserved"/>
</dbReference>
<dbReference type="GO" id="GO:0031507">
    <property type="term" value="P:heterochromatin formation"/>
    <property type="evidence" value="ECO:0000318"/>
    <property type="project" value="GO_Central"/>
</dbReference>
<dbReference type="OrthoDB" id="2441647at2759"/>
<evidence type="ECO:0000256" key="2">
    <source>
        <dbReference type="ARBA" id="ARBA00023054"/>
    </source>
</evidence>
<dbReference type="SUPFAM" id="SSF74853">
    <property type="entry name" value="Lamin A/C globular tail domain"/>
    <property type="match status" value="1"/>
</dbReference>
<dbReference type="Gene3D" id="1.20.5.170">
    <property type="match status" value="1"/>
</dbReference>
<dbReference type="SMART" id="SM01391">
    <property type="entry name" value="Filament"/>
    <property type="match status" value="1"/>
</dbReference>
<dbReference type="GO" id="GO:0006998">
    <property type="term" value="P:nuclear envelope organization"/>
    <property type="evidence" value="ECO:0000318"/>
    <property type="project" value="GO_Central"/>
</dbReference>
<dbReference type="PANTHER" id="PTHR45721">
    <property type="entry name" value="LAMIN DM0-RELATED"/>
    <property type="match status" value="1"/>
</dbReference>
<dbReference type="GO" id="GO:0051664">
    <property type="term" value="P:nuclear pore localization"/>
    <property type="evidence" value="ECO:0000318"/>
    <property type="project" value="GO_Central"/>
</dbReference>
<dbReference type="GO" id="GO:0090435">
    <property type="term" value="P:protein localization to nuclear envelope"/>
    <property type="evidence" value="ECO:0000318"/>
    <property type="project" value="GO_Central"/>
</dbReference>
<feature type="coiled-coil region" evidence="4">
    <location>
        <begin position="5"/>
        <end position="105"/>
    </location>
</feature>
<evidence type="ECO:0000256" key="1">
    <source>
        <dbReference type="ARBA" id="ARBA00022754"/>
    </source>
</evidence>
<dbReference type="PANTHER" id="PTHR45721:SF12">
    <property type="entry name" value="INTERMEDIATE FILAMENT PROTEIN IFA-1"/>
    <property type="match status" value="1"/>
</dbReference>
<dbReference type="EMBL" id="KB096676">
    <property type="protein sequence ID" value="ESO03062.1"/>
    <property type="molecule type" value="Genomic_DNA"/>
</dbReference>
<dbReference type="GO" id="GO:0005652">
    <property type="term" value="C:nuclear lamina"/>
    <property type="evidence" value="ECO:0000318"/>
    <property type="project" value="GO_Central"/>
</dbReference>
<dbReference type="GO" id="GO:0007097">
    <property type="term" value="P:nuclear migration"/>
    <property type="evidence" value="ECO:0000318"/>
    <property type="project" value="GO_Central"/>
</dbReference>
<dbReference type="Proteomes" id="UP000015101">
    <property type="component" value="Unassembled WGS sequence"/>
</dbReference>
<dbReference type="eggNOG" id="KOG0977">
    <property type="taxonomic scope" value="Eukaryota"/>
</dbReference>
<organism evidence="9 10">
    <name type="scientific">Helobdella robusta</name>
    <name type="common">Californian leech</name>
    <dbReference type="NCBI Taxonomy" id="6412"/>
    <lineage>
        <taxon>Eukaryota</taxon>
        <taxon>Metazoa</taxon>
        <taxon>Spiralia</taxon>
        <taxon>Lophotrochozoa</taxon>
        <taxon>Annelida</taxon>
        <taxon>Clitellata</taxon>
        <taxon>Hirudinea</taxon>
        <taxon>Rhynchobdellida</taxon>
        <taxon>Glossiphoniidae</taxon>
        <taxon>Helobdella</taxon>
    </lineage>
</organism>
<accession>T1F7E4</accession>
<dbReference type="InterPro" id="IPR036415">
    <property type="entry name" value="Lamin_tail_dom_sf"/>
</dbReference>
<dbReference type="Pfam" id="PF00038">
    <property type="entry name" value="Filament"/>
    <property type="match status" value="1"/>
</dbReference>
<dbReference type="InParanoid" id="T1F7E4"/>
<dbReference type="PROSITE" id="PS00226">
    <property type="entry name" value="IF_ROD_1"/>
    <property type="match status" value="1"/>
</dbReference>
<comment type="similarity">
    <text evidence="3">Belongs to the intermediate filament family.</text>
</comment>
<evidence type="ECO:0000256" key="5">
    <source>
        <dbReference type="SAM" id="MobiDB-lite"/>
    </source>
</evidence>
<dbReference type="AlphaFoldDB" id="T1F7E4"/>
<reference evidence="9" key="3">
    <citation type="submission" date="2015-06" db="UniProtKB">
        <authorList>
            <consortium name="EnsemblMetazoa"/>
        </authorList>
    </citation>
    <scope>IDENTIFICATION</scope>
</reference>
<keyword evidence="1 3" id="KW-0403">Intermediate filament</keyword>
<evidence type="ECO:0008006" key="11">
    <source>
        <dbReference type="Google" id="ProtNLM"/>
    </source>
</evidence>
<feature type="domain" description="LTD" evidence="6">
    <location>
        <begin position="374"/>
        <end position="491"/>
    </location>
</feature>
<dbReference type="PROSITE" id="PS51842">
    <property type="entry name" value="IF_ROD_2"/>
    <property type="match status" value="1"/>
</dbReference>
<protein>
    <recommendedName>
        <fullName evidence="11">LTD domain-containing protein</fullName>
    </recommendedName>
</protein>
<reference evidence="10" key="1">
    <citation type="submission" date="2012-12" db="EMBL/GenBank/DDBJ databases">
        <authorList>
            <person name="Hellsten U."/>
            <person name="Grimwood J."/>
            <person name="Chapman J.A."/>
            <person name="Shapiro H."/>
            <person name="Aerts A."/>
            <person name="Otillar R.P."/>
            <person name="Terry A.Y."/>
            <person name="Boore J.L."/>
            <person name="Simakov O."/>
            <person name="Marletaz F."/>
            <person name="Cho S.-J."/>
            <person name="Edsinger-Gonzales E."/>
            <person name="Havlak P."/>
            <person name="Kuo D.-H."/>
            <person name="Larsson T."/>
            <person name="Lv J."/>
            <person name="Arendt D."/>
            <person name="Savage R."/>
            <person name="Osoegawa K."/>
            <person name="de Jong P."/>
            <person name="Lindberg D.R."/>
            <person name="Seaver E.C."/>
            <person name="Weisblat D.A."/>
            <person name="Putnam N.H."/>
            <person name="Grigoriev I.V."/>
            <person name="Rokhsar D.S."/>
        </authorList>
    </citation>
    <scope>NUCLEOTIDE SEQUENCE</scope>
</reference>
<feature type="domain" description="IF rod" evidence="7">
    <location>
        <begin position="1"/>
        <end position="272"/>
    </location>
</feature>
<evidence type="ECO:0000256" key="4">
    <source>
        <dbReference type="SAM" id="Coils"/>
    </source>
</evidence>
<evidence type="ECO:0000256" key="3">
    <source>
        <dbReference type="RuleBase" id="RU000685"/>
    </source>
</evidence>
<evidence type="ECO:0000313" key="9">
    <source>
        <dbReference type="EnsemblMetazoa" id="HelroP173940"/>
    </source>
</evidence>
<dbReference type="EMBL" id="AMQM01004763">
    <property type="status" value="NOT_ANNOTATED_CDS"/>
    <property type="molecule type" value="Genomic_DNA"/>
</dbReference>
<dbReference type="OMA" id="KNECESW"/>
<dbReference type="Pfam" id="PF00932">
    <property type="entry name" value="LTD"/>
    <property type="match status" value="1"/>
</dbReference>
<name>T1F7E4_HELRO</name>
<sequence>MLIVLARLEEANIAVQDSRSKVEKQIQQLADYEAEVNLLKRRIALLEGDREINKKTLTRLQDALNRARIDLDNESLLHQDAENRRQMLEEELEFLKQVHEQELRELAALAYRDTTTENRELWKSEMSSSLRQMQQLYDDKVDDMRKELESFYTMKVQEFRTGATRQNLDTVHTKEEMVRLRSQYSDIQGKLFELQSRNDNLQREIDDLKQEKQTRERELETENEKLISEVAALKAEMESITRELQDLLDAKLGLELEIAAYRKLLEGEEDKIGLRQVVDSMFTTMTTGFSGPGGPGAQPTATSTSSSSAVYESKYSSSRGGGAVKSSTSNNYASYGSVGGGGGGAGYSSATSFGGGYGDTALNVNQVVKGDMLARTTYQRSAKGPIAIAESSPDGTYICLENTGRREENLGNWTIRRIVNGNSMPVANLPSDFRIASGAKVKVYARGTRPRDSSMYDVELYNYSTFGQGEDIKTYLCNTSGEERATQIQKTVYS</sequence>
<dbReference type="InterPro" id="IPR001322">
    <property type="entry name" value="Lamin_tail_dom"/>
</dbReference>
<feature type="region of interest" description="Disordered" evidence="5">
    <location>
        <begin position="286"/>
        <end position="308"/>
    </location>
</feature>
<gene>
    <name evidence="9" type="primary">20204743</name>
    <name evidence="8" type="ORF">HELRODRAFT_173940</name>
</gene>
<dbReference type="KEGG" id="hro:HELRODRAFT_173940"/>
<dbReference type="PROSITE" id="PS51841">
    <property type="entry name" value="LTD"/>
    <property type="match status" value="1"/>
</dbReference>
<feature type="coiled-coil region" evidence="4">
    <location>
        <begin position="184"/>
        <end position="257"/>
    </location>
</feature>
<dbReference type="SUPFAM" id="SSF64593">
    <property type="entry name" value="Intermediate filament protein, coiled coil region"/>
    <property type="match status" value="1"/>
</dbReference>
<dbReference type="HOGENOM" id="CLU_012560_7_0_1"/>
<dbReference type="Gene3D" id="2.60.40.1260">
    <property type="entry name" value="Lamin Tail domain"/>
    <property type="match status" value="1"/>
</dbReference>
<reference evidence="8 10" key="2">
    <citation type="journal article" date="2013" name="Nature">
        <title>Insights into bilaterian evolution from three spiralian genomes.</title>
        <authorList>
            <person name="Simakov O."/>
            <person name="Marletaz F."/>
            <person name="Cho S.J."/>
            <person name="Edsinger-Gonzales E."/>
            <person name="Havlak P."/>
            <person name="Hellsten U."/>
            <person name="Kuo D.H."/>
            <person name="Larsson T."/>
            <person name="Lv J."/>
            <person name="Arendt D."/>
            <person name="Savage R."/>
            <person name="Osoegawa K."/>
            <person name="de Jong P."/>
            <person name="Grimwood J."/>
            <person name="Chapman J.A."/>
            <person name="Shapiro H."/>
            <person name="Aerts A."/>
            <person name="Otillar R.P."/>
            <person name="Terry A.Y."/>
            <person name="Boore J.L."/>
            <person name="Grigoriev I.V."/>
            <person name="Lindberg D.R."/>
            <person name="Seaver E.C."/>
            <person name="Weisblat D.A."/>
            <person name="Putnam N.H."/>
            <person name="Rokhsar D.S."/>
        </authorList>
    </citation>
    <scope>NUCLEOTIDE SEQUENCE</scope>
</reference>